<keyword evidence="1" id="KW-0119">Carbohydrate metabolism</keyword>
<gene>
    <name evidence="3" type="ORF">CPARK_000064900</name>
</gene>
<evidence type="ECO:0000313" key="4">
    <source>
        <dbReference type="Proteomes" id="UP001319803"/>
    </source>
</evidence>
<protein>
    <submittedName>
        <fullName evidence="3">Glucosamine-6-phosphate deaminase 1</fullName>
    </submittedName>
</protein>
<feature type="domain" description="Glucosamine/galactosamine-6-phosphate isomerase" evidence="2">
    <location>
        <begin position="29"/>
        <end position="249"/>
    </location>
</feature>
<evidence type="ECO:0000256" key="1">
    <source>
        <dbReference type="ARBA" id="ARBA00023277"/>
    </source>
</evidence>
<dbReference type="Pfam" id="PF01182">
    <property type="entry name" value="Glucosamine_iso"/>
    <property type="match status" value="1"/>
</dbReference>
<dbReference type="InterPro" id="IPR004547">
    <property type="entry name" value="Glucosamine6P_isomerase"/>
</dbReference>
<reference evidence="3 4" key="1">
    <citation type="submission" date="2021-08" db="EMBL/GenBank/DDBJ databases">
        <title>Endosymbiont genome of Braarudosphaera bigelowii.</title>
        <authorList>
            <person name="Suzuki S."/>
            <person name="Ishida K."/>
        </authorList>
    </citation>
    <scope>NUCLEOTIDE SEQUENCE [LARGE SCALE GENOMIC DNA]</scope>
    <source>
        <strain evidence="3">CPSB-1</strain>
    </source>
</reference>
<proteinExistence type="predicted"/>
<dbReference type="PANTHER" id="PTHR11280">
    <property type="entry name" value="GLUCOSAMINE-6-PHOSPHATE ISOMERASE"/>
    <property type="match status" value="1"/>
</dbReference>
<organism evidence="3 4">
    <name type="scientific">cyanobacterium endosymbiont of Braarudosphaera bigelowii</name>
    <dbReference type="NCBI Taxonomy" id="1285375"/>
    <lineage>
        <taxon>Bacteria</taxon>
        <taxon>Bacillati</taxon>
        <taxon>Cyanobacteriota</taxon>
        <taxon>Cyanophyceae</taxon>
        <taxon>Oscillatoriophycideae</taxon>
        <taxon>Chroococcales</taxon>
        <taxon>Aphanothecaceae</taxon>
        <taxon>Candidatus Atelocyanobacterium</taxon>
        <taxon>Candidatus Atelocyanobacterium thalassae</taxon>
    </lineage>
</organism>
<dbReference type="Gene3D" id="3.40.50.1360">
    <property type="match status" value="1"/>
</dbReference>
<accession>A0ABM7U519</accession>
<evidence type="ECO:0000313" key="3">
    <source>
        <dbReference type="EMBL" id="BDA39809.1"/>
    </source>
</evidence>
<name>A0ABM7U519_9CHRO</name>
<dbReference type="SUPFAM" id="SSF100950">
    <property type="entry name" value="NagB/RpiA/CoA transferase-like"/>
    <property type="match status" value="1"/>
</dbReference>
<keyword evidence="4" id="KW-1185">Reference proteome</keyword>
<dbReference type="InterPro" id="IPR006148">
    <property type="entry name" value="Glc/Gal-6P_isomerase"/>
</dbReference>
<dbReference type="CDD" id="cd01399">
    <property type="entry name" value="GlcN6P_deaminase"/>
    <property type="match status" value="1"/>
</dbReference>
<dbReference type="InterPro" id="IPR037171">
    <property type="entry name" value="NagB/RpiA_transferase-like"/>
</dbReference>
<sequence>MSFFSYIKYSMKTNQILAMNSLTVQIHEDKYAVSAEAAKITQNYLTEILHKRNEVTILLATGDSQIKFLEILTNIKEIDWSRINFLHLDEYLDIDKKHPASFRTYLHEKVEKHIKAKSFQYLFGDSLEPLQECNRYSKLLKKRQIDICFLGIGANGHLAFNEPQIENFNDFDLVKIVELNIKTRSSQVYQKHFESIDKVPKYALTVTIPMILSAKKILCLALGENKAKIVKVMLRENISSKCPSSFLREHPNAVLLLDKYSASLL</sequence>
<dbReference type="EMBL" id="AP024987">
    <property type="protein sequence ID" value="BDA39809.1"/>
    <property type="molecule type" value="Genomic_DNA"/>
</dbReference>
<dbReference type="Proteomes" id="UP001319803">
    <property type="component" value="Chromosome"/>
</dbReference>
<dbReference type="PANTHER" id="PTHR11280:SF6">
    <property type="entry name" value="GLUCOSAMINE-6-PHOSPHATE ISOMERASE NAGB"/>
    <property type="match status" value="1"/>
</dbReference>
<evidence type="ECO:0000259" key="2">
    <source>
        <dbReference type="Pfam" id="PF01182"/>
    </source>
</evidence>